<evidence type="ECO:0000256" key="9">
    <source>
        <dbReference type="ARBA" id="ARBA00022909"/>
    </source>
</evidence>
<gene>
    <name evidence="14" type="primary">folK</name>
    <name evidence="14" type="ORF">V6590_04200</name>
</gene>
<organism evidence="14 15">
    <name type="scientific">Gemmobacter denitrificans</name>
    <dbReference type="NCBI Taxonomy" id="3123040"/>
    <lineage>
        <taxon>Bacteria</taxon>
        <taxon>Pseudomonadati</taxon>
        <taxon>Pseudomonadota</taxon>
        <taxon>Alphaproteobacteria</taxon>
        <taxon>Rhodobacterales</taxon>
        <taxon>Paracoccaceae</taxon>
        <taxon>Gemmobacter</taxon>
    </lineage>
</organism>
<comment type="function">
    <text evidence="10">Catalyzes the transfer of pyrophosphate from adenosine triphosphate (ATP) to 6-hydroxymethyl-7,8-dihydropterin, an enzymatic step in folate biosynthesis pathway.</text>
</comment>
<dbReference type="NCBIfam" id="TIGR01498">
    <property type="entry name" value="folK"/>
    <property type="match status" value="1"/>
</dbReference>
<keyword evidence="9" id="KW-0289">Folate biosynthesis</keyword>
<evidence type="ECO:0000313" key="14">
    <source>
        <dbReference type="EMBL" id="MEH7827341.1"/>
    </source>
</evidence>
<keyword evidence="6" id="KW-0547">Nucleotide-binding</keyword>
<evidence type="ECO:0000313" key="15">
    <source>
        <dbReference type="Proteomes" id="UP001431963"/>
    </source>
</evidence>
<dbReference type="Gene3D" id="3.30.70.560">
    <property type="entry name" value="7,8-Dihydro-6-hydroxymethylpterin-pyrophosphokinase HPPK"/>
    <property type="match status" value="1"/>
</dbReference>
<protein>
    <recommendedName>
        <fullName evidence="4">2-amino-4-hydroxy-6-hydroxymethyldihydropteridine pyrophosphokinase</fullName>
        <ecNumber evidence="3">2.7.6.3</ecNumber>
    </recommendedName>
    <alternativeName>
        <fullName evidence="11">6-hydroxymethyl-7,8-dihydropterin pyrophosphokinase</fullName>
    </alternativeName>
    <alternativeName>
        <fullName evidence="12">7,8-dihydro-6-hydroxymethylpterin-pyrophosphokinase</fullName>
    </alternativeName>
</protein>
<keyword evidence="7" id="KW-0418">Kinase</keyword>
<evidence type="ECO:0000256" key="2">
    <source>
        <dbReference type="ARBA" id="ARBA00005810"/>
    </source>
</evidence>
<evidence type="ECO:0000256" key="8">
    <source>
        <dbReference type="ARBA" id="ARBA00022840"/>
    </source>
</evidence>
<reference evidence="14" key="1">
    <citation type="submission" date="2024-02" db="EMBL/GenBank/DDBJ databases">
        <title>Genome sequences of strain Gemmobacter sp. JM10B15.</title>
        <authorList>
            <person name="Zhang M."/>
        </authorList>
    </citation>
    <scope>NUCLEOTIDE SEQUENCE</scope>
    <source>
        <strain evidence="14">JM10B15</strain>
    </source>
</reference>
<evidence type="ECO:0000256" key="12">
    <source>
        <dbReference type="ARBA" id="ARBA00033413"/>
    </source>
</evidence>
<dbReference type="SUPFAM" id="SSF55083">
    <property type="entry name" value="6-hydroxymethyl-7,8-dihydropterin pyrophosphokinase, HPPK"/>
    <property type="match status" value="1"/>
</dbReference>
<dbReference type="PANTHER" id="PTHR43071:SF1">
    <property type="entry name" value="2-AMINO-4-HYDROXY-6-HYDROXYMETHYLDIHYDROPTERIDINE PYROPHOSPHOKINASE"/>
    <property type="match status" value="1"/>
</dbReference>
<dbReference type="InterPro" id="IPR035907">
    <property type="entry name" value="Hppk_sf"/>
</dbReference>
<dbReference type="Pfam" id="PF01288">
    <property type="entry name" value="HPPK"/>
    <property type="match status" value="1"/>
</dbReference>
<dbReference type="InterPro" id="IPR000550">
    <property type="entry name" value="Hppk"/>
</dbReference>
<evidence type="ECO:0000256" key="4">
    <source>
        <dbReference type="ARBA" id="ARBA00016218"/>
    </source>
</evidence>
<dbReference type="PANTHER" id="PTHR43071">
    <property type="entry name" value="2-AMINO-4-HYDROXY-6-HYDROXYMETHYLDIHYDROPTERIDINE PYROPHOSPHOKINASE"/>
    <property type="match status" value="1"/>
</dbReference>
<dbReference type="Proteomes" id="UP001431963">
    <property type="component" value="Unassembled WGS sequence"/>
</dbReference>
<dbReference type="GO" id="GO:0003848">
    <property type="term" value="F:2-amino-4-hydroxy-6-hydroxymethyldihydropteridine diphosphokinase activity"/>
    <property type="evidence" value="ECO:0007669"/>
    <property type="project" value="UniProtKB-EC"/>
</dbReference>
<evidence type="ECO:0000256" key="10">
    <source>
        <dbReference type="ARBA" id="ARBA00029409"/>
    </source>
</evidence>
<dbReference type="CDD" id="cd00483">
    <property type="entry name" value="HPPK"/>
    <property type="match status" value="1"/>
</dbReference>
<comment type="similarity">
    <text evidence="2">Belongs to the HPPK family.</text>
</comment>
<comment type="pathway">
    <text evidence="1">Cofactor biosynthesis; tetrahydrofolate biosynthesis; 2-amino-4-hydroxy-6-hydroxymethyl-7,8-dihydropteridine diphosphate from 7,8-dihydroneopterin triphosphate: step 4/4.</text>
</comment>
<evidence type="ECO:0000259" key="13">
    <source>
        <dbReference type="Pfam" id="PF01288"/>
    </source>
</evidence>
<proteinExistence type="inferred from homology"/>
<dbReference type="EC" id="2.7.6.3" evidence="3"/>
<accession>A0ABU8BRL2</accession>
<keyword evidence="5 14" id="KW-0808">Transferase</keyword>
<keyword evidence="8" id="KW-0067">ATP-binding</keyword>
<keyword evidence="15" id="KW-1185">Reference proteome</keyword>
<feature type="domain" description="7,8-dihydro-6-hydroxymethylpterin-pyrophosphokinase" evidence="13">
    <location>
        <begin position="9"/>
        <end position="160"/>
    </location>
</feature>
<evidence type="ECO:0000256" key="1">
    <source>
        <dbReference type="ARBA" id="ARBA00005051"/>
    </source>
</evidence>
<evidence type="ECO:0000256" key="7">
    <source>
        <dbReference type="ARBA" id="ARBA00022777"/>
    </source>
</evidence>
<sequence length="189" mass="20691">MSSANRALVAIGGNLPFDDRPPVETLRSALAELDRAGLTPIRISSIYATPCFPAGAGPDYVNAAAEIVTGDRSPEQVLAELHRVEALFGRHRSSRWAGRTLDLDLIAFGEQILPDANELRRWIDLPSAEQAQRAPDRLILPHPRMQDRAFVLVPLADVVPDWRHPLTGLTVAAMLTALPELDRAAIVRL</sequence>
<evidence type="ECO:0000256" key="6">
    <source>
        <dbReference type="ARBA" id="ARBA00022741"/>
    </source>
</evidence>
<name>A0ABU8BRL2_9RHOB</name>
<evidence type="ECO:0000256" key="3">
    <source>
        <dbReference type="ARBA" id="ARBA00013253"/>
    </source>
</evidence>
<dbReference type="EMBL" id="JBALHR010000002">
    <property type="protein sequence ID" value="MEH7827341.1"/>
    <property type="molecule type" value="Genomic_DNA"/>
</dbReference>
<dbReference type="RefSeq" id="WP_335420022.1">
    <property type="nucleotide sequence ID" value="NZ_JBALHR010000002.1"/>
</dbReference>
<comment type="caution">
    <text evidence="14">The sequence shown here is derived from an EMBL/GenBank/DDBJ whole genome shotgun (WGS) entry which is preliminary data.</text>
</comment>
<evidence type="ECO:0000256" key="5">
    <source>
        <dbReference type="ARBA" id="ARBA00022679"/>
    </source>
</evidence>
<evidence type="ECO:0000256" key="11">
    <source>
        <dbReference type="ARBA" id="ARBA00029766"/>
    </source>
</evidence>